<organism evidence="1 2">
    <name type="scientific">Arachis hypogaea</name>
    <name type="common">Peanut</name>
    <dbReference type="NCBI Taxonomy" id="3818"/>
    <lineage>
        <taxon>Eukaryota</taxon>
        <taxon>Viridiplantae</taxon>
        <taxon>Streptophyta</taxon>
        <taxon>Embryophyta</taxon>
        <taxon>Tracheophyta</taxon>
        <taxon>Spermatophyta</taxon>
        <taxon>Magnoliopsida</taxon>
        <taxon>eudicotyledons</taxon>
        <taxon>Gunneridae</taxon>
        <taxon>Pentapetalae</taxon>
        <taxon>rosids</taxon>
        <taxon>fabids</taxon>
        <taxon>Fabales</taxon>
        <taxon>Fabaceae</taxon>
        <taxon>Papilionoideae</taxon>
        <taxon>50 kb inversion clade</taxon>
        <taxon>dalbergioids sensu lato</taxon>
        <taxon>Dalbergieae</taxon>
        <taxon>Pterocarpus clade</taxon>
        <taxon>Arachis</taxon>
    </lineage>
</organism>
<dbReference type="GO" id="GO:0003924">
    <property type="term" value="F:GTPase activity"/>
    <property type="evidence" value="ECO:0007669"/>
    <property type="project" value="TreeGrafter"/>
</dbReference>
<dbReference type="GO" id="GO:0016320">
    <property type="term" value="P:endoplasmic reticulum membrane fusion"/>
    <property type="evidence" value="ECO:0007669"/>
    <property type="project" value="TreeGrafter"/>
</dbReference>
<evidence type="ECO:0000313" key="2">
    <source>
        <dbReference type="Proteomes" id="UP000289738"/>
    </source>
</evidence>
<evidence type="ECO:0008006" key="3">
    <source>
        <dbReference type="Google" id="ProtNLM"/>
    </source>
</evidence>
<reference evidence="1 2" key="1">
    <citation type="submission" date="2019-01" db="EMBL/GenBank/DDBJ databases">
        <title>Sequencing of cultivated peanut Arachis hypogaea provides insights into genome evolution and oil improvement.</title>
        <authorList>
            <person name="Chen X."/>
        </authorList>
    </citation>
    <scope>NUCLEOTIDE SEQUENCE [LARGE SCALE GENOMIC DNA]</scope>
    <source>
        <strain evidence="2">cv. Fuhuasheng</strain>
        <tissue evidence="1">Leaves</tissue>
    </source>
</reference>
<dbReference type="Proteomes" id="UP000289738">
    <property type="component" value="Chromosome B09"/>
</dbReference>
<dbReference type="PANTHER" id="PTHR45923">
    <property type="entry name" value="PROTEIN SEY1"/>
    <property type="match status" value="1"/>
</dbReference>
<dbReference type="InterPro" id="IPR008803">
    <property type="entry name" value="RHD3/Sey1"/>
</dbReference>
<dbReference type="AlphaFoldDB" id="A0A444XD39"/>
<dbReference type="EMBL" id="SDMP01000019">
    <property type="protein sequence ID" value="RYQ87651.1"/>
    <property type="molecule type" value="Genomic_DNA"/>
</dbReference>
<protein>
    <recommendedName>
        <fullName evidence="3">GB1/RHD3-type G domain-containing protein</fullName>
    </recommendedName>
</protein>
<dbReference type="GO" id="GO:0005783">
    <property type="term" value="C:endoplasmic reticulum"/>
    <property type="evidence" value="ECO:0007669"/>
    <property type="project" value="TreeGrafter"/>
</dbReference>
<dbReference type="PANTHER" id="PTHR45923:SF2">
    <property type="entry name" value="PROTEIN SEY1"/>
    <property type="match status" value="1"/>
</dbReference>
<gene>
    <name evidence="1" type="ORF">Ahy_B09g095176</name>
</gene>
<name>A0A444XD39_ARAHY</name>
<comment type="caution">
    <text evidence="1">The sequence shown here is derived from an EMBL/GenBank/DDBJ whole genome shotgun (WGS) entry which is preliminary data.</text>
</comment>
<evidence type="ECO:0000313" key="1">
    <source>
        <dbReference type="EMBL" id="RYQ87651.1"/>
    </source>
</evidence>
<dbReference type="STRING" id="3818.A0A444XD39"/>
<sequence>MLIHRRELGECSLGNEPYSAGSPVQCYPTQLIIDRDNKVFKVAETEKFVHEMKIDKCEQSYAVVSIMGPQSSGIHH</sequence>
<keyword evidence="2" id="KW-1185">Reference proteome</keyword>
<proteinExistence type="predicted"/>
<accession>A0A444XD39</accession>